<organism evidence="3 4">
    <name type="scientific">Massilia agrisoli</name>
    <dbReference type="NCBI Taxonomy" id="2892444"/>
    <lineage>
        <taxon>Bacteria</taxon>
        <taxon>Pseudomonadati</taxon>
        <taxon>Pseudomonadota</taxon>
        <taxon>Betaproteobacteria</taxon>
        <taxon>Burkholderiales</taxon>
        <taxon>Oxalobacteraceae</taxon>
        <taxon>Telluria group</taxon>
        <taxon>Massilia</taxon>
    </lineage>
</organism>
<evidence type="ECO:0000256" key="1">
    <source>
        <dbReference type="SAM" id="MobiDB-lite"/>
    </source>
</evidence>
<dbReference type="EMBL" id="JAJHPV010000009">
    <property type="protein sequence ID" value="MCC6070513.1"/>
    <property type="molecule type" value="Genomic_DNA"/>
</dbReference>
<feature type="transmembrane region" description="Helical" evidence="2">
    <location>
        <begin position="20"/>
        <end position="40"/>
    </location>
</feature>
<name>A0ABS8IS20_9BURK</name>
<dbReference type="RefSeq" id="WP_229431431.1">
    <property type="nucleotide sequence ID" value="NZ_JAJHPV010000009.1"/>
</dbReference>
<feature type="compositionally biased region" description="Low complexity" evidence="1">
    <location>
        <begin position="275"/>
        <end position="305"/>
    </location>
</feature>
<feature type="compositionally biased region" description="Low complexity" evidence="1">
    <location>
        <begin position="222"/>
        <end position="239"/>
    </location>
</feature>
<keyword evidence="4" id="KW-1185">Reference proteome</keyword>
<evidence type="ECO:0000313" key="4">
    <source>
        <dbReference type="Proteomes" id="UP001198701"/>
    </source>
</evidence>
<evidence type="ECO:0008006" key="5">
    <source>
        <dbReference type="Google" id="ProtNLM"/>
    </source>
</evidence>
<keyword evidence="2" id="KW-0472">Membrane</keyword>
<feature type="compositionally biased region" description="Pro residues" evidence="1">
    <location>
        <begin position="330"/>
        <end position="347"/>
    </location>
</feature>
<evidence type="ECO:0000256" key="2">
    <source>
        <dbReference type="SAM" id="Phobius"/>
    </source>
</evidence>
<keyword evidence="2" id="KW-1133">Transmembrane helix</keyword>
<protein>
    <recommendedName>
        <fullName evidence="5">Secreted protein with PEP-CTERM sorting signal</fullName>
    </recommendedName>
</protein>
<dbReference type="PROSITE" id="PS51257">
    <property type="entry name" value="PROKAR_LIPOPROTEIN"/>
    <property type="match status" value="1"/>
</dbReference>
<comment type="caution">
    <text evidence="3">The sequence shown here is derived from an EMBL/GenBank/DDBJ whole genome shotgun (WGS) entry which is preliminary data.</text>
</comment>
<gene>
    <name evidence="3" type="ORF">LMJ30_05990</name>
</gene>
<accession>A0ABS8IS20</accession>
<feature type="region of interest" description="Disordered" evidence="1">
    <location>
        <begin position="222"/>
        <end position="360"/>
    </location>
</feature>
<keyword evidence="2" id="KW-0812">Transmembrane</keyword>
<sequence>MNRRTANFRRKASLRVTKRLVGVAVLGAAACVAMLAMLLGTDEVRVARGSVSGTAVPAPGTPSLSLPAQTPAPAAVARRVYPYSIIPGGVTGRDELARVIKTDQVVAAHYASFDVDKAVNVKVSKPRAVYVSYRKGDQVYWTSRKLMLVEGETLLSDGRNEMRARCANRISDEPQLPVEVNEPSAEELDSVIGVSMDLGGLGLDEPEFAAGGAINGLGAALASSEPPSAGNASGAARSRVSIGHSRPGSLKEGSADRSPDALAPSQSEGAGKGGTPAAAPLAAGRPSAVLPGALPLKPGGTAGPTPGAPPAKPGKVTPPTVESPGGGPGTPLPPRQYPAPPEWPPGTLPDLPDGDLHEIPEPDTLWLSVAALAAMLLLRRKGR</sequence>
<evidence type="ECO:0000313" key="3">
    <source>
        <dbReference type="EMBL" id="MCC6070513.1"/>
    </source>
</evidence>
<proteinExistence type="predicted"/>
<dbReference type="Proteomes" id="UP001198701">
    <property type="component" value="Unassembled WGS sequence"/>
</dbReference>
<reference evidence="3 4" key="1">
    <citation type="submission" date="2021-11" db="EMBL/GenBank/DDBJ databases">
        <authorList>
            <person name="Huq M.A."/>
        </authorList>
    </citation>
    <scope>NUCLEOTIDE SEQUENCE [LARGE SCALE GENOMIC DNA]</scope>
    <source>
        <strain evidence="3 4">MAHUQ-52</strain>
    </source>
</reference>